<organism evidence="10 11">
    <name type="scientific">Perkinsus olseni</name>
    <name type="common">Perkinsus atlanticus</name>
    <dbReference type="NCBI Taxonomy" id="32597"/>
    <lineage>
        <taxon>Eukaryota</taxon>
        <taxon>Sar</taxon>
        <taxon>Alveolata</taxon>
        <taxon>Perkinsozoa</taxon>
        <taxon>Perkinsea</taxon>
        <taxon>Perkinsida</taxon>
        <taxon>Perkinsidae</taxon>
        <taxon>Perkinsus</taxon>
    </lineage>
</organism>
<evidence type="ECO:0000256" key="9">
    <source>
        <dbReference type="SAM" id="Phobius"/>
    </source>
</evidence>
<feature type="non-terminal residue" evidence="10">
    <location>
        <position position="1"/>
    </location>
</feature>
<evidence type="ECO:0000313" key="10">
    <source>
        <dbReference type="EMBL" id="KAF4703233.1"/>
    </source>
</evidence>
<keyword evidence="6" id="KW-0406">Ion transport</keyword>
<evidence type="ECO:0000256" key="7">
    <source>
        <dbReference type="ARBA" id="ARBA00023136"/>
    </source>
</evidence>
<feature type="transmembrane region" description="Helical" evidence="9">
    <location>
        <begin position="12"/>
        <end position="31"/>
    </location>
</feature>
<dbReference type="InterPro" id="IPR020966">
    <property type="entry name" value="ALMT"/>
</dbReference>
<dbReference type="GO" id="GO:0034220">
    <property type="term" value="P:monoatomic ion transmembrane transport"/>
    <property type="evidence" value="ECO:0007669"/>
    <property type="project" value="UniProtKB-KW"/>
</dbReference>
<protein>
    <submittedName>
        <fullName evidence="10">Aluminum-activated malate transporter 1</fullName>
    </submittedName>
</protein>
<feature type="non-terminal residue" evidence="10">
    <location>
        <position position="188"/>
    </location>
</feature>
<evidence type="ECO:0000256" key="4">
    <source>
        <dbReference type="ARBA" id="ARBA00022692"/>
    </source>
</evidence>
<dbReference type="Proteomes" id="UP000574390">
    <property type="component" value="Unassembled WGS sequence"/>
</dbReference>
<feature type="transmembrane region" description="Helical" evidence="9">
    <location>
        <begin position="84"/>
        <end position="100"/>
    </location>
</feature>
<comment type="subcellular location">
    <subcellularLocation>
        <location evidence="1">Membrane</location>
        <topology evidence="1">Multi-pass membrane protein</topology>
    </subcellularLocation>
</comment>
<proteinExistence type="inferred from homology"/>
<keyword evidence="4 9" id="KW-0812">Transmembrane</keyword>
<keyword evidence="8" id="KW-0407">Ion channel</keyword>
<dbReference type="PANTHER" id="PTHR31086">
    <property type="entry name" value="ALUMINUM-ACTIVATED MALATE TRANSPORTER 10"/>
    <property type="match status" value="1"/>
</dbReference>
<keyword evidence="7 9" id="KW-0472">Membrane</keyword>
<evidence type="ECO:0000256" key="6">
    <source>
        <dbReference type="ARBA" id="ARBA00023065"/>
    </source>
</evidence>
<dbReference type="GO" id="GO:0016020">
    <property type="term" value="C:membrane"/>
    <property type="evidence" value="ECO:0007669"/>
    <property type="project" value="UniProtKB-SubCell"/>
</dbReference>
<comment type="caution">
    <text evidence="10">The sequence shown here is derived from an EMBL/GenBank/DDBJ whole genome shotgun (WGS) entry which is preliminary data.</text>
</comment>
<feature type="transmembrane region" description="Helical" evidence="9">
    <location>
        <begin position="120"/>
        <end position="142"/>
    </location>
</feature>
<dbReference type="GO" id="GO:0015743">
    <property type="term" value="P:malate transport"/>
    <property type="evidence" value="ECO:0007669"/>
    <property type="project" value="InterPro"/>
</dbReference>
<evidence type="ECO:0000313" key="11">
    <source>
        <dbReference type="Proteomes" id="UP000574390"/>
    </source>
</evidence>
<keyword evidence="5 9" id="KW-1133">Transmembrane helix</keyword>
<reference evidence="10 11" key="1">
    <citation type="submission" date="2020-04" db="EMBL/GenBank/DDBJ databases">
        <title>Perkinsus olseni comparative genomics.</title>
        <authorList>
            <person name="Bogema D.R."/>
        </authorList>
    </citation>
    <scope>NUCLEOTIDE SEQUENCE [LARGE SCALE GENOMIC DNA]</scope>
    <source>
        <strain evidence="10">ATCC PRA-205</strain>
    </source>
</reference>
<sequence length="188" mass="20296">IGEALEEVQQYGLWMLLPCVFCFLPTPGASLVKGSRRIIGTILAGIIAVVCVSIHPYNNAAFLVELFVISFVGKLMKCHPKVDYAGLVFAFTWSIVGLLAGTDGHLEEGDMILRSLYRAVLTLCGVILATLISALVLPVFAYGRLTRATARSLQMIGDTVAEFVDRIQTATVADRLPPGSVDERVVSI</sequence>
<evidence type="ECO:0000256" key="8">
    <source>
        <dbReference type="ARBA" id="ARBA00023303"/>
    </source>
</evidence>
<evidence type="ECO:0000256" key="1">
    <source>
        <dbReference type="ARBA" id="ARBA00004141"/>
    </source>
</evidence>
<name>A0A7J6Q4Q5_PEROL</name>
<dbReference type="Pfam" id="PF11744">
    <property type="entry name" value="ALMT"/>
    <property type="match status" value="1"/>
</dbReference>
<evidence type="ECO:0000256" key="5">
    <source>
        <dbReference type="ARBA" id="ARBA00022989"/>
    </source>
</evidence>
<feature type="transmembrane region" description="Helical" evidence="9">
    <location>
        <begin position="38"/>
        <end position="55"/>
    </location>
</feature>
<keyword evidence="3" id="KW-0813">Transport</keyword>
<accession>A0A7J6Q4Q5</accession>
<dbReference type="EMBL" id="JABANM010032258">
    <property type="protein sequence ID" value="KAF4703233.1"/>
    <property type="molecule type" value="Genomic_DNA"/>
</dbReference>
<gene>
    <name evidence="10" type="primary">ALMT1_4</name>
    <name evidence="10" type="ORF">FOZ62_018449</name>
</gene>
<comment type="similarity">
    <text evidence="2">Belongs to the aromatic acid exporter (TC 2.A.85) family.</text>
</comment>
<evidence type="ECO:0000256" key="2">
    <source>
        <dbReference type="ARBA" id="ARBA00007079"/>
    </source>
</evidence>
<evidence type="ECO:0000256" key="3">
    <source>
        <dbReference type="ARBA" id="ARBA00022448"/>
    </source>
</evidence>
<dbReference type="AlphaFoldDB" id="A0A7J6Q4Q5"/>